<comment type="caution">
    <text evidence="2">The sequence shown here is derived from an EMBL/GenBank/DDBJ whole genome shotgun (WGS) entry which is preliminary data.</text>
</comment>
<dbReference type="Pfam" id="PF05553">
    <property type="entry name" value="DUF761"/>
    <property type="match status" value="1"/>
</dbReference>
<protein>
    <submittedName>
        <fullName evidence="2">Uncharacterized protein</fullName>
    </submittedName>
</protein>
<dbReference type="AlphaFoldDB" id="A0AAV3NL81"/>
<evidence type="ECO:0000256" key="1">
    <source>
        <dbReference type="SAM" id="Phobius"/>
    </source>
</evidence>
<dbReference type="PANTHER" id="PTHR35997:SF6">
    <property type="entry name" value="COTTON FIBER PROTEIN"/>
    <property type="match status" value="1"/>
</dbReference>
<dbReference type="PANTHER" id="PTHR35997">
    <property type="entry name" value="COTTON FIBER PROTEIN-RELATED"/>
    <property type="match status" value="1"/>
</dbReference>
<sequence>MQNKIENYTKLKKLKGYLRNGDATISFWAILFSTMFYISIFFFFDIPISSLINTTKFWFLISNTLILIIAADFGAFFSSTSNEEIFYEDYVRRTHARNVPCFENNYIKNNPQIVTTAEETKEHIKDVVVVEKVALKEVNLAIISKCEWSESPIREKKAFKKVKESQGRIKTKSIKVDHRYSDKGGIMVGDEEKEIVLRRSKSERHTPETEESEFSAMSVEELNRRVEDFIQRFNQEIRLQAAKNRQNSKMLNHIHY</sequence>
<organism evidence="2 3">
    <name type="scientific">Lithospermum erythrorhizon</name>
    <name type="common">Purple gromwell</name>
    <name type="synonym">Lithospermum officinale var. erythrorhizon</name>
    <dbReference type="NCBI Taxonomy" id="34254"/>
    <lineage>
        <taxon>Eukaryota</taxon>
        <taxon>Viridiplantae</taxon>
        <taxon>Streptophyta</taxon>
        <taxon>Embryophyta</taxon>
        <taxon>Tracheophyta</taxon>
        <taxon>Spermatophyta</taxon>
        <taxon>Magnoliopsida</taxon>
        <taxon>eudicotyledons</taxon>
        <taxon>Gunneridae</taxon>
        <taxon>Pentapetalae</taxon>
        <taxon>asterids</taxon>
        <taxon>lamiids</taxon>
        <taxon>Boraginales</taxon>
        <taxon>Boraginaceae</taxon>
        <taxon>Boraginoideae</taxon>
        <taxon>Lithospermeae</taxon>
        <taxon>Lithospermum</taxon>
    </lineage>
</organism>
<dbReference type="Proteomes" id="UP001454036">
    <property type="component" value="Unassembled WGS sequence"/>
</dbReference>
<keyword evidence="3" id="KW-1185">Reference proteome</keyword>
<accession>A0AAV3NL81</accession>
<proteinExistence type="predicted"/>
<keyword evidence="1" id="KW-1133">Transmembrane helix</keyword>
<feature type="transmembrane region" description="Helical" evidence="1">
    <location>
        <begin position="25"/>
        <end position="45"/>
    </location>
</feature>
<reference evidence="2 3" key="1">
    <citation type="submission" date="2024-01" db="EMBL/GenBank/DDBJ databases">
        <title>The complete chloroplast genome sequence of Lithospermum erythrorhizon: insights into the phylogenetic relationship among Boraginaceae species and the maternal lineages of purple gromwells.</title>
        <authorList>
            <person name="Okada T."/>
            <person name="Watanabe K."/>
        </authorList>
    </citation>
    <scope>NUCLEOTIDE SEQUENCE [LARGE SCALE GENOMIC DNA]</scope>
</reference>
<evidence type="ECO:0000313" key="2">
    <source>
        <dbReference type="EMBL" id="GAA0138528.1"/>
    </source>
</evidence>
<keyword evidence="1" id="KW-0472">Membrane</keyword>
<dbReference type="EMBL" id="BAABME010000018">
    <property type="protein sequence ID" value="GAA0138528.1"/>
    <property type="molecule type" value="Genomic_DNA"/>
</dbReference>
<dbReference type="InterPro" id="IPR008480">
    <property type="entry name" value="DUF761_pln"/>
</dbReference>
<evidence type="ECO:0000313" key="3">
    <source>
        <dbReference type="Proteomes" id="UP001454036"/>
    </source>
</evidence>
<feature type="transmembrane region" description="Helical" evidence="1">
    <location>
        <begin position="57"/>
        <end position="77"/>
    </location>
</feature>
<gene>
    <name evidence="2" type="ORF">LIER_00258</name>
</gene>
<name>A0AAV3NL81_LITER</name>
<keyword evidence="1" id="KW-0812">Transmembrane</keyword>